<proteinExistence type="inferred from homology"/>
<organism evidence="7 8">
    <name type="scientific">Maledivibacter halophilus</name>
    <dbReference type="NCBI Taxonomy" id="36842"/>
    <lineage>
        <taxon>Bacteria</taxon>
        <taxon>Bacillati</taxon>
        <taxon>Bacillota</taxon>
        <taxon>Clostridia</taxon>
        <taxon>Peptostreptococcales</taxon>
        <taxon>Caminicellaceae</taxon>
        <taxon>Maledivibacter</taxon>
    </lineage>
</organism>
<dbReference type="InterPro" id="IPR006879">
    <property type="entry name" value="YdjC-like"/>
</dbReference>
<sequence>MKLIVNADDFGYSKAVNLGILEAYKNGVVSSTTLMTNMPGADHAFEIAKENPGLGVGIHLVLSCGGPVSNDVQSLIGDDGKFHHIDNVSKYAKPEDVRKEFEAQMEKFLASGLTPTHIDSHHHVHGNEMVLQIVLELANKYDLPVRIFDKTSIQGKYSNIKAVDYFTGKFYGEDLTEKRFLEEVSVEDKEIMELMCHPAYLDKEILWGSSYNTQRVVELDILTGPELKEKLNRRGIKLVNYKAL</sequence>
<dbReference type="EC" id="3.5.1.-" evidence="6"/>
<accession>A0A1T5JZ81</accession>
<evidence type="ECO:0000256" key="4">
    <source>
        <dbReference type="ARBA" id="ARBA00022842"/>
    </source>
</evidence>
<dbReference type="EMBL" id="FUZT01000003">
    <property type="protein sequence ID" value="SKC56862.1"/>
    <property type="molecule type" value="Genomic_DNA"/>
</dbReference>
<dbReference type="GO" id="GO:0019213">
    <property type="term" value="F:deacetylase activity"/>
    <property type="evidence" value="ECO:0007669"/>
    <property type="project" value="TreeGrafter"/>
</dbReference>
<name>A0A1T5JZ81_9FIRM</name>
<dbReference type="Proteomes" id="UP000190285">
    <property type="component" value="Unassembled WGS sequence"/>
</dbReference>
<evidence type="ECO:0000256" key="1">
    <source>
        <dbReference type="ARBA" id="ARBA00001946"/>
    </source>
</evidence>
<dbReference type="Pfam" id="PF04794">
    <property type="entry name" value="YdjC"/>
    <property type="match status" value="1"/>
</dbReference>
<keyword evidence="2 6" id="KW-0479">Metal-binding</keyword>
<dbReference type="CDD" id="cd10803">
    <property type="entry name" value="YdjC_EF3048_like"/>
    <property type="match status" value="1"/>
</dbReference>
<comment type="function">
    <text evidence="6">Probably catalyzes the deacetylation of acetylated carbohydrates an important step in the degradation of oligosaccharides.</text>
</comment>
<feature type="binding site" evidence="6">
    <location>
        <position position="121"/>
    </location>
    <ligand>
        <name>Mg(2+)</name>
        <dbReference type="ChEBI" id="CHEBI:18420"/>
    </ligand>
</feature>
<evidence type="ECO:0000256" key="2">
    <source>
        <dbReference type="ARBA" id="ARBA00022723"/>
    </source>
</evidence>
<feature type="binding site" evidence="6">
    <location>
        <position position="59"/>
    </location>
    <ligand>
        <name>Mg(2+)</name>
        <dbReference type="ChEBI" id="CHEBI:18420"/>
    </ligand>
</feature>
<comment type="subunit">
    <text evidence="6">Homodimer.</text>
</comment>
<keyword evidence="8" id="KW-1185">Reference proteome</keyword>
<dbReference type="PANTHER" id="PTHR31609:SF1">
    <property type="entry name" value="CARBOHYDRATE DEACETYLASE"/>
    <property type="match status" value="1"/>
</dbReference>
<dbReference type="InterPro" id="IPR011330">
    <property type="entry name" value="Glyco_hydro/deAcase_b/a-brl"/>
</dbReference>
<dbReference type="RefSeq" id="WP_079490542.1">
    <property type="nucleotide sequence ID" value="NZ_FUZT01000003.1"/>
</dbReference>
<evidence type="ECO:0000313" key="7">
    <source>
        <dbReference type="EMBL" id="SKC56862.1"/>
    </source>
</evidence>
<dbReference type="GO" id="GO:0000272">
    <property type="term" value="P:polysaccharide catabolic process"/>
    <property type="evidence" value="ECO:0007669"/>
    <property type="project" value="InterPro"/>
</dbReference>
<dbReference type="GO" id="GO:0046872">
    <property type="term" value="F:metal ion binding"/>
    <property type="evidence" value="ECO:0007669"/>
    <property type="project" value="UniProtKB-KW"/>
</dbReference>
<dbReference type="SUPFAM" id="SSF88713">
    <property type="entry name" value="Glycoside hydrolase/deacetylase"/>
    <property type="match status" value="1"/>
</dbReference>
<dbReference type="GO" id="GO:0016811">
    <property type="term" value="F:hydrolase activity, acting on carbon-nitrogen (but not peptide) bonds, in linear amides"/>
    <property type="evidence" value="ECO:0007669"/>
    <property type="project" value="UniProtKB-UniRule"/>
</dbReference>
<dbReference type="NCBIfam" id="NF002559">
    <property type="entry name" value="PRK02134.1"/>
    <property type="match status" value="1"/>
</dbReference>
<dbReference type="HAMAP" id="MF_01246">
    <property type="entry name" value="COD"/>
    <property type="match status" value="1"/>
</dbReference>
<comment type="similarity">
    <text evidence="6">Belongs to the YdjC deacetylase family.</text>
</comment>
<evidence type="ECO:0000256" key="3">
    <source>
        <dbReference type="ARBA" id="ARBA00022801"/>
    </source>
</evidence>
<dbReference type="InterPro" id="IPR022948">
    <property type="entry name" value="COD_ChbG_bac"/>
</dbReference>
<evidence type="ECO:0000256" key="5">
    <source>
        <dbReference type="ARBA" id="ARBA00023277"/>
    </source>
</evidence>
<keyword evidence="4 6" id="KW-0460">Magnesium</keyword>
<evidence type="ECO:0000256" key="6">
    <source>
        <dbReference type="HAMAP-Rule" id="MF_01246"/>
    </source>
</evidence>
<dbReference type="STRING" id="36842.SAMN02194393_01496"/>
<comment type="cofactor">
    <cofactor evidence="1 6">
        <name>Mg(2+)</name>
        <dbReference type="ChEBI" id="CHEBI:18420"/>
    </cofactor>
</comment>
<reference evidence="8" key="1">
    <citation type="submission" date="2017-02" db="EMBL/GenBank/DDBJ databases">
        <authorList>
            <person name="Varghese N."/>
            <person name="Submissions S."/>
        </authorList>
    </citation>
    <scope>NUCLEOTIDE SEQUENCE [LARGE SCALE GENOMIC DNA]</scope>
    <source>
        <strain evidence="8">M1</strain>
    </source>
</reference>
<gene>
    <name evidence="7" type="ORF">SAMN02194393_01496</name>
</gene>
<keyword evidence="3 6" id="KW-0378">Hydrolase</keyword>
<evidence type="ECO:0000313" key="8">
    <source>
        <dbReference type="Proteomes" id="UP000190285"/>
    </source>
</evidence>
<keyword evidence="5 6" id="KW-0119">Carbohydrate metabolism</keyword>
<dbReference type="AlphaFoldDB" id="A0A1T5JZ81"/>
<protein>
    <recommendedName>
        <fullName evidence="6">Carbohydrate deacetylase</fullName>
        <ecNumber evidence="6">3.5.1.-</ecNumber>
    </recommendedName>
</protein>
<dbReference type="PANTHER" id="PTHR31609">
    <property type="entry name" value="YDJC DEACETYLASE FAMILY MEMBER"/>
    <property type="match status" value="1"/>
</dbReference>
<dbReference type="Gene3D" id="3.20.20.370">
    <property type="entry name" value="Glycoside hydrolase/deacetylase"/>
    <property type="match status" value="1"/>
</dbReference>
<dbReference type="OrthoDB" id="9774177at2"/>